<dbReference type="FunFam" id="3.30.559.10:FF:000012">
    <property type="entry name" value="Non-ribosomal peptide synthetase"/>
    <property type="match status" value="1"/>
</dbReference>
<dbReference type="eggNOG" id="COG1020">
    <property type="taxonomic scope" value="Bacteria"/>
</dbReference>
<dbReference type="InterPro" id="IPR010071">
    <property type="entry name" value="AA_adenyl_dom"/>
</dbReference>
<evidence type="ECO:0000259" key="4">
    <source>
        <dbReference type="PROSITE" id="PS50075"/>
    </source>
</evidence>
<dbReference type="FunFam" id="3.40.50.12780:FF:000012">
    <property type="entry name" value="Non-ribosomal peptide synthetase"/>
    <property type="match status" value="1"/>
</dbReference>
<dbReference type="AlphaFoldDB" id="F8CPE0"/>
<reference evidence="5 6" key="1">
    <citation type="journal article" date="2011" name="J. Bacteriol.">
        <title>Genome sequence of the halotolerant marine bacterium Myxococcus fulvus HW-1.</title>
        <authorList>
            <person name="Li Z.F."/>
            <person name="Li X."/>
            <person name="Liu H."/>
            <person name="Liu X."/>
            <person name="Han K."/>
            <person name="Wu Z.H."/>
            <person name="Hu W."/>
            <person name="Li F.F."/>
            <person name="Li Y.Z."/>
        </authorList>
    </citation>
    <scope>NUCLEOTIDE SEQUENCE [LARGE SCALE GENOMIC DNA]</scope>
    <source>
        <strain evidence="6">ATCC BAA-855 / HW-1</strain>
    </source>
</reference>
<feature type="region of interest" description="Disordered" evidence="3">
    <location>
        <begin position="1098"/>
        <end position="1138"/>
    </location>
</feature>
<dbReference type="Gene3D" id="3.40.50.980">
    <property type="match status" value="2"/>
</dbReference>
<gene>
    <name evidence="5" type="ordered locus">LILAB_30105</name>
</gene>
<dbReference type="Gene3D" id="3.30.559.30">
    <property type="entry name" value="Nonribosomal peptide synthetase, condensation domain"/>
    <property type="match status" value="1"/>
</dbReference>
<dbReference type="FunFam" id="3.40.50.980:FF:000001">
    <property type="entry name" value="Non-ribosomal peptide synthetase"/>
    <property type="match status" value="1"/>
</dbReference>
<dbReference type="Pfam" id="PF00501">
    <property type="entry name" value="AMP-binding"/>
    <property type="match status" value="1"/>
</dbReference>
<dbReference type="SUPFAM" id="SSF52777">
    <property type="entry name" value="CoA-dependent acyltransferases"/>
    <property type="match status" value="2"/>
</dbReference>
<name>F8CPE0_MYXFH</name>
<dbReference type="Gene3D" id="2.30.38.10">
    <property type="entry name" value="Luciferase, Domain 3"/>
    <property type="match status" value="1"/>
</dbReference>
<dbReference type="Pfam" id="PF18563">
    <property type="entry name" value="TubC_N"/>
    <property type="match status" value="1"/>
</dbReference>
<dbReference type="SUPFAM" id="SSF56801">
    <property type="entry name" value="Acetyl-CoA synthetase-like"/>
    <property type="match status" value="1"/>
</dbReference>
<dbReference type="GO" id="GO:0031177">
    <property type="term" value="F:phosphopantetheine binding"/>
    <property type="evidence" value="ECO:0007669"/>
    <property type="project" value="InterPro"/>
</dbReference>
<dbReference type="InterPro" id="IPR020806">
    <property type="entry name" value="PKS_PP-bd"/>
</dbReference>
<feature type="domain" description="Carrier" evidence="4">
    <location>
        <begin position="1023"/>
        <end position="1098"/>
    </location>
</feature>
<dbReference type="SMART" id="SM00823">
    <property type="entry name" value="PKS_PP"/>
    <property type="match status" value="1"/>
</dbReference>
<dbReference type="PANTHER" id="PTHR45527:SF1">
    <property type="entry name" value="FATTY ACID SYNTHASE"/>
    <property type="match status" value="1"/>
</dbReference>
<dbReference type="GO" id="GO:0043041">
    <property type="term" value="P:amino acid activation for nonribosomal peptide biosynthetic process"/>
    <property type="evidence" value="ECO:0007669"/>
    <property type="project" value="TreeGrafter"/>
</dbReference>
<dbReference type="InterPro" id="IPR001242">
    <property type="entry name" value="Condensation_dom"/>
</dbReference>
<sequence length="1138" mass="124390">MLTRLRKHDVRLWMEGERLRFNAPPGVMTPDLLGELKSHKEELVSFLQQVGQSLQSAADLIPVAPRDGTLPLSSGQQRMWFLEQFQGPSGAYNMPAALRLEGALDVAALQRSLDEIVRRHEVLRTTYGQQQGQPFQRVLPPAPVTMAEVDLQHLPADARLAEVRRRATEEAGRPFDLSRDLPLRLALLRLEPREHVLLLTLHHVACDGWSLGVLIRELAALYRAFSTGEPSPLPEPALQYSDFARWQQQRATNGGLQPHLAWWREYLTGAPALLELPTDRPRPAHQRFQGATHRFTVPAELTARLKQRSREAEATLFMTLLSAFGVLLSRTSRQADLVIGTPIANRVPQTEPLIGLFVNSLPLRLQVDGARPFSELLARVRQDTLKAYAHQTLPFEQLVEALQPARDPSYSPLFQVLFTLQNTPSEVLSLSGLTLEQLEVESGTTQFDLSLSMAETAQGLLSELNYNTDLFDGVTIERMSGHLLTLLAGIAETPALPVADLPLLTGPERHRLLREWNDTAVDLPLPDSLHGLFEQQAARRPDATAARFESRAVTYRELDEQANRLANRLRQLGVEPGHRVGIFLERSLELLVGLLGILKAGAAYVPLDPLYPPDRLAHILDDSGVSLLLTEPALAAQVPAYHGKRMLLAEAAGAPATRPQVTLAGSNLAYVLYTSGSTGRPKGVAVPHAAVVNFMASMQRAPGMTEQDTLFAVTTVAFDISVLELFLPLSVGGSVVIASRETAVDGTRLLRALAESGATVMQATPSTWRMLLTLGWTGSPSLKLLCGGEALPSELVEPLCARGASLWNMYGPTETTIWSTTTRLEPGRRLTLGRPIGNTQVYVLDAAMHPVPMGVTGALYIGGHGVAQGYLHRPDLTAERFVPDPFGQTPGGRLYATGDLVRALPDGTLEYLGRGDGQVKLRGFRIELGEIEARLAQAPGVQEAAVKLWDVSGHAELVAYVRADTAPEALALRQHLAAHLPAYMLPGHFVMLESFPRTANGKLDRKALPAPSASQRTSAAYEAPRTPTEVQLAAIWRDVLAVEQVGARDSFFDLGGQSMKAVQVVARIQEAWKVDVSLRVLFEHPTLEALAKHLESLQQPGAPAAPPPLVARPRQARRVQAATRAELNLPDSTSSKKE</sequence>
<dbReference type="GO" id="GO:0003824">
    <property type="term" value="F:catalytic activity"/>
    <property type="evidence" value="ECO:0007669"/>
    <property type="project" value="InterPro"/>
</dbReference>
<dbReference type="EMBL" id="CP002830">
    <property type="protein sequence ID" value="AEI67902.1"/>
    <property type="molecule type" value="Genomic_DNA"/>
</dbReference>
<dbReference type="PANTHER" id="PTHR45527">
    <property type="entry name" value="NONRIBOSOMAL PEPTIDE SYNTHETASE"/>
    <property type="match status" value="1"/>
</dbReference>
<dbReference type="Gene3D" id="3.30.559.10">
    <property type="entry name" value="Chloramphenicol acetyltransferase-like domain"/>
    <property type="match status" value="1"/>
</dbReference>
<dbReference type="PROSITE" id="PS50075">
    <property type="entry name" value="CARRIER"/>
    <property type="match status" value="1"/>
</dbReference>
<proteinExistence type="predicted"/>
<dbReference type="Gene3D" id="3.30.300.30">
    <property type="match status" value="1"/>
</dbReference>
<dbReference type="InterPro" id="IPR023213">
    <property type="entry name" value="CAT-like_dom_sf"/>
</dbReference>
<dbReference type="Gene3D" id="1.10.10.1830">
    <property type="entry name" value="Non-ribosomal peptide synthase, adenylation domain"/>
    <property type="match status" value="1"/>
</dbReference>
<evidence type="ECO:0000313" key="6">
    <source>
        <dbReference type="Proteomes" id="UP000000488"/>
    </source>
</evidence>
<organism evidence="5 6">
    <name type="scientific">Myxococcus fulvus (strain ATCC BAA-855 / HW-1)</name>
    <dbReference type="NCBI Taxonomy" id="483219"/>
    <lineage>
        <taxon>Bacteria</taxon>
        <taxon>Pseudomonadati</taxon>
        <taxon>Myxococcota</taxon>
        <taxon>Myxococcia</taxon>
        <taxon>Myxococcales</taxon>
        <taxon>Cystobacterineae</taxon>
        <taxon>Myxococcaceae</taxon>
        <taxon>Myxococcus</taxon>
    </lineage>
</organism>
<dbReference type="InterPro" id="IPR045851">
    <property type="entry name" value="AMP-bd_C_sf"/>
</dbReference>
<accession>F8CPE0</accession>
<evidence type="ECO:0000256" key="2">
    <source>
        <dbReference type="ARBA" id="ARBA00022553"/>
    </source>
</evidence>
<dbReference type="PROSITE" id="PS00455">
    <property type="entry name" value="AMP_BINDING"/>
    <property type="match status" value="1"/>
</dbReference>
<dbReference type="SUPFAM" id="SSF47336">
    <property type="entry name" value="ACP-like"/>
    <property type="match status" value="1"/>
</dbReference>
<dbReference type="FunFam" id="1.10.1200.10:FF:000016">
    <property type="entry name" value="Non-ribosomal peptide synthase"/>
    <property type="match status" value="1"/>
</dbReference>
<dbReference type="Pfam" id="PF00550">
    <property type="entry name" value="PP-binding"/>
    <property type="match status" value="1"/>
</dbReference>
<dbReference type="Proteomes" id="UP000000488">
    <property type="component" value="Chromosome"/>
</dbReference>
<keyword evidence="2" id="KW-0597">Phosphoprotein</keyword>
<dbReference type="KEGG" id="mfu:LILAB_30105"/>
<evidence type="ECO:0000256" key="3">
    <source>
        <dbReference type="SAM" id="MobiDB-lite"/>
    </source>
</evidence>
<dbReference type="InterPro" id="IPR009081">
    <property type="entry name" value="PP-bd_ACP"/>
</dbReference>
<evidence type="ECO:0000256" key="1">
    <source>
        <dbReference type="ARBA" id="ARBA00022450"/>
    </source>
</evidence>
<dbReference type="NCBIfam" id="TIGR01733">
    <property type="entry name" value="AA-adenyl-dom"/>
    <property type="match status" value="1"/>
</dbReference>
<dbReference type="InterPro" id="IPR044894">
    <property type="entry name" value="TubC_N_sf"/>
</dbReference>
<dbReference type="FunFam" id="2.30.38.10:FF:000001">
    <property type="entry name" value="Non-ribosomal peptide synthetase PvdI"/>
    <property type="match status" value="1"/>
</dbReference>
<dbReference type="InterPro" id="IPR025110">
    <property type="entry name" value="AMP-bd_C"/>
</dbReference>
<dbReference type="Pfam" id="PF00668">
    <property type="entry name" value="Condensation"/>
    <property type="match status" value="1"/>
</dbReference>
<evidence type="ECO:0000313" key="5">
    <source>
        <dbReference type="EMBL" id="AEI67902.1"/>
    </source>
</evidence>
<dbReference type="InterPro" id="IPR036736">
    <property type="entry name" value="ACP-like_sf"/>
</dbReference>
<dbReference type="GO" id="GO:0005829">
    <property type="term" value="C:cytosol"/>
    <property type="evidence" value="ECO:0007669"/>
    <property type="project" value="TreeGrafter"/>
</dbReference>
<dbReference type="GO" id="GO:0044550">
    <property type="term" value="P:secondary metabolite biosynthetic process"/>
    <property type="evidence" value="ECO:0007669"/>
    <property type="project" value="UniProtKB-ARBA"/>
</dbReference>
<keyword evidence="1" id="KW-0596">Phosphopantetheine</keyword>
<dbReference type="InterPro" id="IPR020845">
    <property type="entry name" value="AMP-binding_CS"/>
</dbReference>
<dbReference type="Pfam" id="PF13193">
    <property type="entry name" value="AMP-binding_C"/>
    <property type="match status" value="1"/>
</dbReference>
<dbReference type="InterPro" id="IPR041464">
    <property type="entry name" value="TubC_N"/>
</dbReference>
<dbReference type="HOGENOM" id="CLU_000022_2_4_7"/>
<dbReference type="InterPro" id="IPR000873">
    <property type="entry name" value="AMP-dep_synth/lig_dom"/>
</dbReference>
<protein>
    <submittedName>
        <fullName evidence="5">Peptide synthetase, putative</fullName>
    </submittedName>
</protein>
<dbReference type="GO" id="GO:0072330">
    <property type="term" value="P:monocarboxylic acid biosynthetic process"/>
    <property type="evidence" value="ECO:0007669"/>
    <property type="project" value="UniProtKB-ARBA"/>
</dbReference>
<dbReference type="CDD" id="cd12116">
    <property type="entry name" value="A_NRPS_Ta1_like"/>
    <property type="match status" value="1"/>
</dbReference>
<dbReference type="STRING" id="483219.LILAB_30105"/>
<dbReference type="CDD" id="cd19531">
    <property type="entry name" value="LCL_NRPS-like"/>
    <property type="match status" value="1"/>
</dbReference>
<dbReference type="Gene3D" id="1.10.1200.10">
    <property type="entry name" value="ACP-like"/>
    <property type="match status" value="1"/>
</dbReference>
<dbReference type="FunFam" id="3.30.300.30:FF:000010">
    <property type="entry name" value="Enterobactin synthetase component F"/>
    <property type="match status" value="1"/>
</dbReference>